<gene>
    <name evidence="4" type="ordered locus">TEQUI_1443</name>
</gene>
<dbReference type="InterPro" id="IPR010131">
    <property type="entry name" value="MdtP/NodT-like"/>
</dbReference>
<dbReference type="Gene3D" id="2.20.200.10">
    <property type="entry name" value="Outer membrane efflux proteins (OEP)"/>
    <property type="match status" value="1"/>
</dbReference>
<keyword evidence="2 4" id="KW-0449">Lipoprotein</keyword>
<dbReference type="AlphaFoldDB" id="A0A654KIR4"/>
<evidence type="ECO:0000313" key="4">
    <source>
        <dbReference type="EMBL" id="ADU92357.1"/>
    </source>
</evidence>
<accession>A0A654KIR4</accession>
<protein>
    <submittedName>
        <fullName evidence="4">RND efflux system, outer membrane lipoprotein, NodT family</fullName>
    </submittedName>
</protein>
<dbReference type="Gene3D" id="1.20.1600.10">
    <property type="entry name" value="Outer membrane efflux proteins (OEP)"/>
    <property type="match status" value="1"/>
</dbReference>
<keyword evidence="2" id="KW-0812">Transmembrane</keyword>
<organism evidence="4 5">
    <name type="scientific">Taylorella equigenitalis (strain MCE9)</name>
    <dbReference type="NCBI Taxonomy" id="937774"/>
    <lineage>
        <taxon>Bacteria</taxon>
        <taxon>Pseudomonadati</taxon>
        <taxon>Pseudomonadota</taxon>
        <taxon>Betaproteobacteria</taxon>
        <taxon>Burkholderiales</taxon>
        <taxon>Alcaligenaceae</taxon>
        <taxon>Taylorella</taxon>
    </lineage>
</organism>
<dbReference type="PANTHER" id="PTHR30203">
    <property type="entry name" value="OUTER MEMBRANE CATION EFFLUX PROTEIN"/>
    <property type="match status" value="1"/>
</dbReference>
<dbReference type="GO" id="GO:0005886">
    <property type="term" value="C:plasma membrane"/>
    <property type="evidence" value="ECO:0007669"/>
    <property type="project" value="UniProtKB-SubCell"/>
</dbReference>
<dbReference type="GO" id="GO:0015562">
    <property type="term" value="F:efflux transmembrane transporter activity"/>
    <property type="evidence" value="ECO:0007669"/>
    <property type="project" value="InterPro"/>
</dbReference>
<evidence type="ECO:0000256" key="1">
    <source>
        <dbReference type="ARBA" id="ARBA00007613"/>
    </source>
</evidence>
<dbReference type="SUPFAM" id="SSF56954">
    <property type="entry name" value="Outer membrane efflux proteins (OEP)"/>
    <property type="match status" value="1"/>
</dbReference>
<keyword evidence="2" id="KW-1134">Transmembrane beta strand</keyword>
<sequence length="442" mass="49244">MAPEYKVPDVYMTEKYKASFMSSSRWVAFDQIKFTEFNKPWWTAFEDKFLNTLINQLNIRNYTIEQAVAKYEASNAQIKSAQASYFPSVGLDASASKSGGSNRAESDKFNYGSSLKWEIDLWGKLSDKTNIARLDSEIQSLTIEQTQLVLQAQLANTYFSLRETDVKISALEKIISYLEKSNHINKNLYNQGVIAKADVISSDLQLLNAKAELVATQSSRIQLENAISTLIGLTPGEFRIESERYELLPAKISVSYPSLLLAMRPDIKIAEKRVQEANYKIGVVKSAWFPNLTLSASVANQAIAINDLISSPATVWSLGPALVLSIFDGGSKRAALNSAKADYRFSVAVYRETVIEAIRDVENALTKIEMTSKELDLQSEALKASRKSLEITNNQYLAGLVSYLDVIQVQNSNINAEIKNLNLKLKLVQNQIELIKALGGHL</sequence>
<evidence type="ECO:0000313" key="5">
    <source>
        <dbReference type="Proteomes" id="UP000007472"/>
    </source>
</evidence>
<dbReference type="EMBL" id="CP002456">
    <property type="protein sequence ID" value="ADU92357.1"/>
    <property type="molecule type" value="Genomic_DNA"/>
</dbReference>
<dbReference type="InterPro" id="IPR003423">
    <property type="entry name" value="OMP_efflux"/>
</dbReference>
<evidence type="ECO:0000256" key="2">
    <source>
        <dbReference type="RuleBase" id="RU362097"/>
    </source>
</evidence>
<dbReference type="NCBIfam" id="TIGR01845">
    <property type="entry name" value="outer_NodT"/>
    <property type="match status" value="1"/>
</dbReference>
<comment type="subcellular location">
    <subcellularLocation>
        <location evidence="2">Cell membrane</location>
        <topology evidence="2">Lipid-anchor</topology>
    </subcellularLocation>
</comment>
<evidence type="ECO:0000256" key="3">
    <source>
        <dbReference type="SAM" id="Coils"/>
    </source>
</evidence>
<dbReference type="KEGG" id="teq:TEQUI_1443"/>
<dbReference type="PANTHER" id="PTHR30203:SF33">
    <property type="entry name" value="BLR4455 PROTEIN"/>
    <property type="match status" value="1"/>
</dbReference>
<comment type="similarity">
    <text evidence="1 2">Belongs to the outer membrane factor (OMF) (TC 1.B.17) family.</text>
</comment>
<proteinExistence type="inferred from homology"/>
<keyword evidence="2" id="KW-0564">Palmitate</keyword>
<keyword evidence="3" id="KW-0175">Coiled coil</keyword>
<name>A0A654KIR4_TAYEM</name>
<dbReference type="Pfam" id="PF02321">
    <property type="entry name" value="OEP"/>
    <property type="match status" value="2"/>
</dbReference>
<dbReference type="Proteomes" id="UP000007472">
    <property type="component" value="Chromosome"/>
</dbReference>
<feature type="coiled-coil region" evidence="3">
    <location>
        <begin position="404"/>
        <end position="438"/>
    </location>
</feature>
<reference evidence="4 5" key="1">
    <citation type="journal article" date="2011" name="J. Bacteriol.">
        <title>Genome sequence of Taylorella equigenitalis MCE9, the causative agent of contagious equine metritis.</title>
        <authorList>
            <person name="Hebert L."/>
            <person name="Moumen B."/>
            <person name="Duquesne F."/>
            <person name="Breuil M.F."/>
            <person name="Laugier C."/>
            <person name="Batto J.M."/>
            <person name="Renault P."/>
            <person name="Petry S."/>
        </authorList>
    </citation>
    <scope>NUCLEOTIDE SEQUENCE [LARGE SCALE GENOMIC DNA]</scope>
    <source>
        <strain evidence="4 5">MCE9</strain>
    </source>
</reference>
<keyword evidence="2" id="KW-0472">Membrane</keyword>